<dbReference type="AlphaFoldDB" id="A0A1H5EPJ6"/>
<dbReference type="Proteomes" id="UP000199220">
    <property type="component" value="Unassembled WGS sequence"/>
</dbReference>
<reference evidence="4" key="1">
    <citation type="submission" date="2016-10" db="EMBL/GenBank/DDBJ databases">
        <authorList>
            <person name="Varghese N."/>
            <person name="Submissions S."/>
        </authorList>
    </citation>
    <scope>NUCLEOTIDE SEQUENCE [LARGE SCALE GENOMIC DNA]</scope>
    <source>
        <strain evidence="4">DSM 21368</strain>
    </source>
</reference>
<organism evidence="3 4">
    <name type="scientific">Ruania alba</name>
    <dbReference type="NCBI Taxonomy" id="648782"/>
    <lineage>
        <taxon>Bacteria</taxon>
        <taxon>Bacillati</taxon>
        <taxon>Actinomycetota</taxon>
        <taxon>Actinomycetes</taxon>
        <taxon>Micrococcales</taxon>
        <taxon>Ruaniaceae</taxon>
        <taxon>Ruania</taxon>
    </lineage>
</organism>
<evidence type="ECO:0000313" key="3">
    <source>
        <dbReference type="EMBL" id="SED92938.1"/>
    </source>
</evidence>
<feature type="region of interest" description="Disordered" evidence="1">
    <location>
        <begin position="313"/>
        <end position="333"/>
    </location>
</feature>
<proteinExistence type="predicted"/>
<dbReference type="InterPro" id="IPR001509">
    <property type="entry name" value="Epimerase_deHydtase"/>
</dbReference>
<dbReference type="InterPro" id="IPR036291">
    <property type="entry name" value="NAD(P)-bd_dom_sf"/>
</dbReference>
<evidence type="ECO:0000259" key="2">
    <source>
        <dbReference type="Pfam" id="PF01370"/>
    </source>
</evidence>
<gene>
    <name evidence="3" type="ORF">SAMN04488554_1087</name>
</gene>
<dbReference type="PANTHER" id="PTHR43245:SF55">
    <property type="entry name" value="NAD(P)-BINDING DOMAIN-CONTAINING PROTEIN"/>
    <property type="match status" value="1"/>
</dbReference>
<dbReference type="EMBL" id="FNTX01000001">
    <property type="protein sequence ID" value="SED92938.1"/>
    <property type="molecule type" value="Genomic_DNA"/>
</dbReference>
<dbReference type="InterPro" id="IPR050177">
    <property type="entry name" value="Lipid_A_modif_metabolic_enz"/>
</dbReference>
<dbReference type="RefSeq" id="WP_089772020.1">
    <property type="nucleotide sequence ID" value="NZ_FNTX01000001.1"/>
</dbReference>
<dbReference type="PANTHER" id="PTHR43245">
    <property type="entry name" value="BIFUNCTIONAL POLYMYXIN RESISTANCE PROTEIN ARNA"/>
    <property type="match status" value="1"/>
</dbReference>
<dbReference type="SUPFAM" id="SSF51735">
    <property type="entry name" value="NAD(P)-binding Rossmann-fold domains"/>
    <property type="match status" value="1"/>
</dbReference>
<dbReference type="STRING" id="648782.SAMN04488554_1087"/>
<name>A0A1H5EPJ6_9MICO</name>
<keyword evidence="4" id="KW-1185">Reference proteome</keyword>
<feature type="domain" description="NAD-dependent epimerase/dehydratase" evidence="2">
    <location>
        <begin position="6"/>
        <end position="208"/>
    </location>
</feature>
<accession>A0A1H5EPJ6</accession>
<evidence type="ECO:0000256" key="1">
    <source>
        <dbReference type="SAM" id="MobiDB-lite"/>
    </source>
</evidence>
<evidence type="ECO:0000313" key="4">
    <source>
        <dbReference type="Proteomes" id="UP000199220"/>
    </source>
</evidence>
<dbReference type="OrthoDB" id="8205493at2"/>
<protein>
    <submittedName>
        <fullName evidence="3">Nucleoside-diphosphate-sugar epimerase</fullName>
    </submittedName>
</protein>
<sequence length="333" mass="35490">MSSFHLVTGAGPVGATLALQLAEAGKQVRLLTRSGSGPDHPGIERRRVDVADRAAFAAAARGAQAIHHCIHGSRYDARTWRSELPRAERVVLDIAEEADAVVVFPESLYSYGPGDSVMTEEGYGRATGGKLGVRTELLAAREAHAAATVSVAASDFYGPRVRMAHAGERLVPTVLAGKTMRVVGSLDQPHSFTYVPDLTRAMIAAAADRTLWDSFLLAPTAPALTQRELITAVAEAAGVRVPRMAVVPVGVLRAGGLISREMRELAETGYMFDRPFVMDSTESERVLGLSATPVTVGLDRTVRWWRDVSAGWNDDGPRGGTTVPEAIASEPTP</sequence>
<dbReference type="Gene3D" id="3.40.50.720">
    <property type="entry name" value="NAD(P)-binding Rossmann-like Domain"/>
    <property type="match status" value="1"/>
</dbReference>
<dbReference type="Pfam" id="PF01370">
    <property type="entry name" value="Epimerase"/>
    <property type="match status" value="1"/>
</dbReference>